<organism evidence="7 8">
    <name type="scientific">Lamprobacter modestohalophilus</name>
    <dbReference type="NCBI Taxonomy" id="1064514"/>
    <lineage>
        <taxon>Bacteria</taxon>
        <taxon>Pseudomonadati</taxon>
        <taxon>Pseudomonadota</taxon>
        <taxon>Gammaproteobacteria</taxon>
        <taxon>Chromatiales</taxon>
        <taxon>Chromatiaceae</taxon>
        <taxon>Lamprobacter</taxon>
    </lineage>
</organism>
<dbReference type="Pfam" id="PF01850">
    <property type="entry name" value="PIN"/>
    <property type="match status" value="1"/>
</dbReference>
<reference evidence="7 8" key="1">
    <citation type="journal article" date="2020" name="Microorganisms">
        <title>Osmotic Adaptation and Compatible Solute Biosynthesis of Phototrophic Bacteria as Revealed from Genome Analyses.</title>
        <authorList>
            <person name="Imhoff J.F."/>
            <person name="Rahn T."/>
            <person name="Kunzel S."/>
            <person name="Keller A."/>
            <person name="Neulinger S.C."/>
        </authorList>
    </citation>
    <scope>NUCLEOTIDE SEQUENCE [LARGE SCALE GENOMIC DNA]</scope>
    <source>
        <strain evidence="7 8">DSM 25653</strain>
    </source>
</reference>
<dbReference type="HAMAP" id="MF_00265">
    <property type="entry name" value="VapC_Nob1"/>
    <property type="match status" value="1"/>
</dbReference>
<dbReference type="AlphaFoldDB" id="A0A9X1B683"/>
<dbReference type="GO" id="GO:0004540">
    <property type="term" value="F:RNA nuclease activity"/>
    <property type="evidence" value="ECO:0007669"/>
    <property type="project" value="InterPro"/>
</dbReference>
<dbReference type="InterPro" id="IPR022907">
    <property type="entry name" value="VapC_family"/>
</dbReference>
<keyword evidence="5" id="KW-0460">Magnesium</keyword>
<dbReference type="InterPro" id="IPR052919">
    <property type="entry name" value="TA_system_RNase"/>
</dbReference>
<comment type="function">
    <text evidence="5">Toxic component of a toxin-antitoxin (TA) system. An RNase.</text>
</comment>
<evidence type="ECO:0000313" key="8">
    <source>
        <dbReference type="Proteomes" id="UP001138768"/>
    </source>
</evidence>
<evidence type="ECO:0000256" key="2">
    <source>
        <dbReference type="ARBA" id="ARBA00022722"/>
    </source>
</evidence>
<comment type="caution">
    <text evidence="7">The sequence shown here is derived from an EMBL/GenBank/DDBJ whole genome shotgun (WGS) entry which is preliminary data.</text>
</comment>
<evidence type="ECO:0000256" key="4">
    <source>
        <dbReference type="ARBA" id="ARBA00022801"/>
    </source>
</evidence>
<keyword evidence="2 5" id="KW-0540">Nuclease</keyword>
<protein>
    <recommendedName>
        <fullName evidence="5">Ribonuclease VapC</fullName>
        <shortName evidence="5">RNase VapC</shortName>
        <ecNumber evidence="5">3.1.-.-</ecNumber>
    </recommendedName>
    <alternativeName>
        <fullName evidence="5">Toxin VapC</fullName>
    </alternativeName>
</protein>
<evidence type="ECO:0000256" key="5">
    <source>
        <dbReference type="HAMAP-Rule" id="MF_00265"/>
    </source>
</evidence>
<dbReference type="EMBL" id="NRRY01000068">
    <property type="protein sequence ID" value="MBK1621330.1"/>
    <property type="molecule type" value="Genomic_DNA"/>
</dbReference>
<dbReference type="InterPro" id="IPR029060">
    <property type="entry name" value="PIN-like_dom_sf"/>
</dbReference>
<dbReference type="RefSeq" id="WP_200250085.1">
    <property type="nucleotide sequence ID" value="NZ_NRRY01000068.1"/>
</dbReference>
<keyword evidence="3 5" id="KW-0479">Metal-binding</keyword>
<dbReference type="InterPro" id="IPR041705">
    <property type="entry name" value="PIN_Sll0205"/>
</dbReference>
<dbReference type="EC" id="3.1.-.-" evidence="5"/>
<keyword evidence="1 5" id="KW-1277">Toxin-antitoxin system</keyword>
<comment type="cofactor">
    <cofactor evidence="5">
        <name>Mg(2+)</name>
        <dbReference type="ChEBI" id="CHEBI:18420"/>
    </cofactor>
</comment>
<dbReference type="InterPro" id="IPR002716">
    <property type="entry name" value="PIN_dom"/>
</dbReference>
<dbReference type="Proteomes" id="UP001138768">
    <property type="component" value="Unassembled WGS sequence"/>
</dbReference>
<gene>
    <name evidence="5" type="primary">vapC</name>
    <name evidence="7" type="ORF">CKO42_23530</name>
</gene>
<dbReference type="PANTHER" id="PTHR36173">
    <property type="entry name" value="RIBONUCLEASE VAPC16-RELATED"/>
    <property type="match status" value="1"/>
</dbReference>
<dbReference type="GO" id="GO:0016787">
    <property type="term" value="F:hydrolase activity"/>
    <property type="evidence" value="ECO:0007669"/>
    <property type="project" value="UniProtKB-KW"/>
</dbReference>
<dbReference type="Gene3D" id="3.40.50.1010">
    <property type="entry name" value="5'-nuclease"/>
    <property type="match status" value="1"/>
</dbReference>
<keyword evidence="4 5" id="KW-0378">Hydrolase</keyword>
<feature type="domain" description="PIN" evidence="6">
    <location>
        <begin position="2"/>
        <end position="122"/>
    </location>
</feature>
<keyword evidence="5" id="KW-0800">Toxin</keyword>
<dbReference type="GO" id="GO:0090729">
    <property type="term" value="F:toxin activity"/>
    <property type="evidence" value="ECO:0007669"/>
    <property type="project" value="UniProtKB-KW"/>
</dbReference>
<dbReference type="SUPFAM" id="SSF88723">
    <property type="entry name" value="PIN domain-like"/>
    <property type="match status" value="1"/>
</dbReference>
<dbReference type="CDD" id="cd09872">
    <property type="entry name" value="PIN_Sll0205-like"/>
    <property type="match status" value="1"/>
</dbReference>
<feature type="binding site" evidence="5">
    <location>
        <position position="97"/>
    </location>
    <ligand>
        <name>Mg(2+)</name>
        <dbReference type="ChEBI" id="CHEBI:18420"/>
    </ligand>
</feature>
<accession>A0A9X1B683</accession>
<evidence type="ECO:0000256" key="1">
    <source>
        <dbReference type="ARBA" id="ARBA00022649"/>
    </source>
</evidence>
<name>A0A9X1B683_9GAMM</name>
<evidence type="ECO:0000256" key="3">
    <source>
        <dbReference type="ARBA" id="ARBA00022723"/>
    </source>
</evidence>
<keyword evidence="8" id="KW-1185">Reference proteome</keyword>
<dbReference type="GO" id="GO:0000287">
    <property type="term" value="F:magnesium ion binding"/>
    <property type="evidence" value="ECO:0007669"/>
    <property type="project" value="UniProtKB-UniRule"/>
</dbReference>
<comment type="similarity">
    <text evidence="5">Belongs to the PINc/VapC protein family.</text>
</comment>
<evidence type="ECO:0000313" key="7">
    <source>
        <dbReference type="EMBL" id="MBK1621330.1"/>
    </source>
</evidence>
<evidence type="ECO:0000259" key="6">
    <source>
        <dbReference type="Pfam" id="PF01850"/>
    </source>
</evidence>
<proteinExistence type="inferred from homology"/>
<dbReference type="PANTHER" id="PTHR36173:SF1">
    <property type="entry name" value="RIBONUCLEASE VAPC22"/>
    <property type="match status" value="1"/>
</dbReference>
<sequence>MMVLDTHIWVRWVDPEVNPLPSRILTHIAGADQLAVSAITCWEVAWLERRGRLQLQPNLNDWLELALAGSGVDCLPVTRAVAVRAAQLPEHHRDPADRLILATAIEQQATLVSLDAAFDAYKEHIRMLLQ</sequence>
<feature type="binding site" evidence="5">
    <location>
        <position position="5"/>
    </location>
    <ligand>
        <name>Mg(2+)</name>
        <dbReference type="ChEBI" id="CHEBI:18420"/>
    </ligand>
</feature>